<dbReference type="AlphaFoldDB" id="W4LMZ6"/>
<name>W4LMZ6_ENTF1</name>
<protein>
    <submittedName>
        <fullName evidence="2">Uncharacterized protein</fullName>
    </submittedName>
</protein>
<proteinExistence type="predicted"/>
<sequence>MHSAFADLIALMPEIAMGFAMIVGLSYLGLLKLLKSPKREKDVK</sequence>
<feature type="transmembrane region" description="Helical" evidence="1">
    <location>
        <begin position="15"/>
        <end position="34"/>
    </location>
</feature>
<dbReference type="Proteomes" id="UP000019141">
    <property type="component" value="Unassembled WGS sequence"/>
</dbReference>
<evidence type="ECO:0000313" key="2">
    <source>
        <dbReference type="EMBL" id="ETW99090.1"/>
    </source>
</evidence>
<comment type="caution">
    <text evidence="2">The sequence shown here is derived from an EMBL/GenBank/DDBJ whole genome shotgun (WGS) entry which is preliminary data.</text>
</comment>
<gene>
    <name evidence="2" type="ORF">ETSY1_16290</name>
</gene>
<keyword evidence="3" id="KW-1185">Reference proteome</keyword>
<organism evidence="2 3">
    <name type="scientific">Entotheonella factor</name>
    <dbReference type="NCBI Taxonomy" id="1429438"/>
    <lineage>
        <taxon>Bacteria</taxon>
        <taxon>Pseudomonadati</taxon>
        <taxon>Nitrospinota/Tectimicrobiota group</taxon>
        <taxon>Candidatus Tectimicrobiota</taxon>
        <taxon>Candidatus Entotheonellia</taxon>
        <taxon>Candidatus Entotheonellales</taxon>
        <taxon>Candidatus Entotheonellaceae</taxon>
        <taxon>Candidatus Entotheonella</taxon>
    </lineage>
</organism>
<keyword evidence="1" id="KW-0472">Membrane</keyword>
<dbReference type="HOGENOM" id="CLU_3213831_0_0_7"/>
<keyword evidence="1" id="KW-1133">Transmembrane helix</keyword>
<keyword evidence="1" id="KW-0812">Transmembrane</keyword>
<evidence type="ECO:0000313" key="3">
    <source>
        <dbReference type="Proteomes" id="UP000019141"/>
    </source>
</evidence>
<dbReference type="EMBL" id="AZHW01000485">
    <property type="protein sequence ID" value="ETW99090.1"/>
    <property type="molecule type" value="Genomic_DNA"/>
</dbReference>
<reference evidence="2 3" key="1">
    <citation type="journal article" date="2014" name="Nature">
        <title>An environmental bacterial taxon with a large and distinct metabolic repertoire.</title>
        <authorList>
            <person name="Wilson M.C."/>
            <person name="Mori T."/>
            <person name="Ruckert C."/>
            <person name="Uria A.R."/>
            <person name="Helf M.J."/>
            <person name="Takada K."/>
            <person name="Gernert C."/>
            <person name="Steffens U.A."/>
            <person name="Heycke N."/>
            <person name="Schmitt S."/>
            <person name="Rinke C."/>
            <person name="Helfrich E.J."/>
            <person name="Brachmann A.O."/>
            <person name="Gurgui C."/>
            <person name="Wakimoto T."/>
            <person name="Kracht M."/>
            <person name="Crusemann M."/>
            <person name="Hentschel U."/>
            <person name="Abe I."/>
            <person name="Matsunaga S."/>
            <person name="Kalinowski J."/>
            <person name="Takeyama H."/>
            <person name="Piel J."/>
        </authorList>
    </citation>
    <scope>NUCLEOTIDE SEQUENCE [LARGE SCALE GENOMIC DNA]</scope>
    <source>
        <strain evidence="3">TSY1</strain>
    </source>
</reference>
<accession>W4LMZ6</accession>
<evidence type="ECO:0000256" key="1">
    <source>
        <dbReference type="SAM" id="Phobius"/>
    </source>
</evidence>